<reference evidence="1" key="1">
    <citation type="submission" date="2018-06" db="EMBL/GenBank/DDBJ databases">
        <authorList>
            <person name="Zhirakovskaya E."/>
        </authorList>
    </citation>
    <scope>NUCLEOTIDE SEQUENCE</scope>
</reference>
<dbReference type="EMBL" id="UOET01000313">
    <property type="protein sequence ID" value="VAW29044.1"/>
    <property type="molecule type" value="Genomic_DNA"/>
</dbReference>
<dbReference type="SFLD" id="SFLDG01135">
    <property type="entry name" value="C1.5.6:_HAD__Beta-PGM__Phospha"/>
    <property type="match status" value="1"/>
</dbReference>
<dbReference type="Gene3D" id="3.40.50.1000">
    <property type="entry name" value="HAD superfamily/HAD-like"/>
    <property type="match status" value="1"/>
</dbReference>
<protein>
    <submittedName>
        <fullName evidence="1">HAD superfamily hydrolase</fullName>
    </submittedName>
</protein>
<sequence length="232" mass="27226">MHQKYKHLFFDLDRTLWDFEKSATEALEEIFKSHTLAQKGIVDFNEFHKKYTDHNLILWDLYREGKLEKDILRWKRFYLTLLDYGIDDKALAKVVGTEYVEISPRKVNLFPHVMETLEYLAPKYHLHLITNGFQEVQEAKIRTSGMDRYFEKMITSEEAGVKKPDPRIFYYAFEKTGALSAESLMIGDDYPVDIEGARQVGMDQVFFDPEKLSGKNNCTFIIDDLLSLCEIL</sequence>
<dbReference type="InterPro" id="IPR052550">
    <property type="entry name" value="Pyrimidine_5'-ntase_YjjG"/>
</dbReference>
<dbReference type="NCBIfam" id="TIGR01509">
    <property type="entry name" value="HAD-SF-IA-v3"/>
    <property type="match status" value="1"/>
</dbReference>
<dbReference type="InterPro" id="IPR006439">
    <property type="entry name" value="HAD-SF_hydro_IA"/>
</dbReference>
<dbReference type="Pfam" id="PF00702">
    <property type="entry name" value="Hydrolase"/>
    <property type="match status" value="1"/>
</dbReference>
<dbReference type="InterPro" id="IPR011951">
    <property type="entry name" value="HAD-SF_hydro_IA_YjjG/PynA"/>
</dbReference>
<gene>
    <name evidence="1" type="ORF">MNBD_BACTEROID07-875</name>
</gene>
<dbReference type="SFLD" id="SFLDG01129">
    <property type="entry name" value="C1.5:_HAD__Beta-PGM__Phosphata"/>
    <property type="match status" value="1"/>
</dbReference>
<keyword evidence="1" id="KW-0378">Hydrolase</keyword>
<dbReference type="NCBIfam" id="TIGR02254">
    <property type="entry name" value="YjjG_YfnB"/>
    <property type="match status" value="1"/>
</dbReference>
<dbReference type="PANTHER" id="PTHR47478:SF1">
    <property type="entry name" value="PYRIMIDINE 5'-NUCLEOTIDASE YJJG"/>
    <property type="match status" value="1"/>
</dbReference>
<dbReference type="PANTHER" id="PTHR47478">
    <property type="match status" value="1"/>
</dbReference>
<dbReference type="NCBIfam" id="TIGR01549">
    <property type="entry name" value="HAD-SF-IA-v1"/>
    <property type="match status" value="1"/>
</dbReference>
<accession>A0A3B0VAY1</accession>
<dbReference type="InterPro" id="IPR036412">
    <property type="entry name" value="HAD-like_sf"/>
</dbReference>
<name>A0A3B0VAY1_9ZZZZ</name>
<proteinExistence type="predicted"/>
<evidence type="ECO:0000313" key="1">
    <source>
        <dbReference type="EMBL" id="VAW29044.1"/>
    </source>
</evidence>
<dbReference type="InterPro" id="IPR023198">
    <property type="entry name" value="PGP-like_dom2"/>
</dbReference>
<dbReference type="Gene3D" id="1.10.150.240">
    <property type="entry name" value="Putative phosphatase, domain 2"/>
    <property type="match status" value="1"/>
</dbReference>
<dbReference type="InterPro" id="IPR023214">
    <property type="entry name" value="HAD_sf"/>
</dbReference>
<dbReference type="GO" id="GO:0008253">
    <property type="term" value="F:5'-nucleotidase activity"/>
    <property type="evidence" value="ECO:0007669"/>
    <property type="project" value="InterPro"/>
</dbReference>
<organism evidence="1">
    <name type="scientific">hydrothermal vent metagenome</name>
    <dbReference type="NCBI Taxonomy" id="652676"/>
    <lineage>
        <taxon>unclassified sequences</taxon>
        <taxon>metagenomes</taxon>
        <taxon>ecological metagenomes</taxon>
    </lineage>
</organism>
<dbReference type="AlphaFoldDB" id="A0A3B0VAY1"/>
<dbReference type="SUPFAM" id="SSF56784">
    <property type="entry name" value="HAD-like"/>
    <property type="match status" value="1"/>
</dbReference>
<dbReference type="SFLD" id="SFLDS00003">
    <property type="entry name" value="Haloacid_Dehalogenase"/>
    <property type="match status" value="1"/>
</dbReference>